<dbReference type="InterPro" id="IPR010856">
    <property type="entry name" value="Gig2-like"/>
</dbReference>
<reference evidence="4 5" key="1">
    <citation type="submission" date="2016-08" db="EMBL/GenBank/DDBJ databases">
        <authorList>
            <consortium name="Lentinula edodes genome sequencing consortium"/>
            <person name="Sakamoto Y."/>
            <person name="Nakade K."/>
            <person name="Sato S."/>
            <person name="Yoshida Y."/>
            <person name="Miyazaki K."/>
            <person name="Natsume S."/>
            <person name="Konno N."/>
        </authorList>
    </citation>
    <scope>NUCLEOTIDE SEQUENCE [LARGE SCALE GENOMIC DNA]</scope>
    <source>
        <strain evidence="4 5">NBRC 111202</strain>
    </source>
</reference>
<feature type="site" description="Electron transfer via tryptophanyl radical" evidence="3">
    <location>
        <position position="275"/>
    </location>
</feature>
<dbReference type="InterPro" id="IPR036134">
    <property type="entry name" value="Crypto/Photolyase_FAD-like_sf"/>
</dbReference>
<name>A0A1Q3E0M1_LENED</name>
<feature type="binding site" evidence="2">
    <location>
        <begin position="346"/>
        <end position="348"/>
    </location>
    <ligand>
        <name>FAD</name>
        <dbReference type="ChEBI" id="CHEBI:57692"/>
    </ligand>
</feature>
<dbReference type="AlphaFoldDB" id="A0A1Q3E0M1"/>
<protein>
    <submittedName>
        <fullName evidence="4">Duf1479 domain protein</fullName>
    </submittedName>
</protein>
<feature type="binding site" evidence="2">
    <location>
        <begin position="177"/>
        <end position="181"/>
    </location>
    <ligand>
        <name>FAD</name>
        <dbReference type="ChEBI" id="CHEBI:57692"/>
    </ligand>
</feature>
<feature type="binding site" evidence="2">
    <location>
        <position position="164"/>
    </location>
    <ligand>
        <name>FAD</name>
        <dbReference type="ChEBI" id="CHEBI:57692"/>
    </ligand>
</feature>
<dbReference type="Pfam" id="PF07350">
    <property type="entry name" value="Gig2-like"/>
    <property type="match status" value="1"/>
</dbReference>
<dbReference type="Gene3D" id="2.60.120.330">
    <property type="entry name" value="B-lactam Antibiotic, Isopenicillin N Synthase, Chain"/>
    <property type="match status" value="1"/>
</dbReference>
<evidence type="ECO:0000256" key="1">
    <source>
        <dbReference type="ARBA" id="ARBA00005862"/>
    </source>
</evidence>
<dbReference type="GO" id="GO:0006281">
    <property type="term" value="P:DNA repair"/>
    <property type="evidence" value="ECO:0007669"/>
    <property type="project" value="InterPro"/>
</dbReference>
<comment type="caution">
    <text evidence="4">The sequence shown here is derived from an EMBL/GenBank/DDBJ whole genome shotgun (WGS) entry which is preliminary data.</text>
</comment>
<accession>A0A1Q3E0M1</accession>
<dbReference type="Gene3D" id="1.25.40.80">
    <property type="match status" value="1"/>
</dbReference>
<dbReference type="InterPro" id="IPR002081">
    <property type="entry name" value="Cryptochrome/DNA_photolyase_1"/>
</dbReference>
<evidence type="ECO:0000256" key="2">
    <source>
        <dbReference type="PIRSR" id="PIRSR602081-1"/>
    </source>
</evidence>
<evidence type="ECO:0000313" key="5">
    <source>
        <dbReference type="Proteomes" id="UP000188533"/>
    </source>
</evidence>
<dbReference type="SUPFAM" id="SSF51197">
    <property type="entry name" value="Clavaminate synthase-like"/>
    <property type="match status" value="1"/>
</dbReference>
<feature type="site" description="Electron transfer via tryptophanyl radical" evidence="3">
    <location>
        <position position="333"/>
    </location>
</feature>
<dbReference type="PANTHER" id="PTHR30613:SF1">
    <property type="entry name" value="DUF1479 DOMAIN PROTEIN (AFU_ORTHOLOGUE AFUA_5G09280)"/>
    <property type="match status" value="1"/>
</dbReference>
<evidence type="ECO:0000313" key="4">
    <source>
        <dbReference type="EMBL" id="GAW00701.1"/>
    </source>
</evidence>
<dbReference type="SUPFAM" id="SSF48173">
    <property type="entry name" value="Cryptochrome/photolyase FAD-binding domain"/>
    <property type="match status" value="1"/>
</dbReference>
<organism evidence="4 5">
    <name type="scientific">Lentinula edodes</name>
    <name type="common">Shiitake mushroom</name>
    <name type="synonym">Lentinus edodes</name>
    <dbReference type="NCBI Taxonomy" id="5353"/>
    <lineage>
        <taxon>Eukaryota</taxon>
        <taxon>Fungi</taxon>
        <taxon>Dikarya</taxon>
        <taxon>Basidiomycota</taxon>
        <taxon>Agaricomycotina</taxon>
        <taxon>Agaricomycetes</taxon>
        <taxon>Agaricomycetidae</taxon>
        <taxon>Agaricales</taxon>
        <taxon>Marasmiineae</taxon>
        <taxon>Omphalotaceae</taxon>
        <taxon>Lentinula</taxon>
    </lineage>
</organism>
<dbReference type="EMBL" id="BDGU01000035">
    <property type="protein sequence ID" value="GAW00701.1"/>
    <property type="molecule type" value="Genomic_DNA"/>
</dbReference>
<dbReference type="NCBIfam" id="TIGR02765">
    <property type="entry name" value="crypto_DASH"/>
    <property type="match status" value="1"/>
</dbReference>
<evidence type="ECO:0000256" key="3">
    <source>
        <dbReference type="PIRSR" id="PIRSR602081-2"/>
    </source>
</evidence>
<comment type="cofactor">
    <cofactor evidence="2">
        <name>FAD</name>
        <dbReference type="ChEBI" id="CHEBI:57692"/>
    </cofactor>
    <text evidence="2">Binds 1 FAD per subunit.</text>
</comment>
<dbReference type="STRING" id="5353.A0A1Q3E0M1"/>
<gene>
    <name evidence="4" type="ORF">LENED_002245</name>
</gene>
<dbReference type="PRINTS" id="PR00147">
    <property type="entry name" value="DNAPHOTLYASE"/>
</dbReference>
<keyword evidence="2" id="KW-0285">Flavoprotein</keyword>
<dbReference type="GO" id="GO:0003913">
    <property type="term" value="F:DNA photolyase activity"/>
    <property type="evidence" value="ECO:0007669"/>
    <property type="project" value="InterPro"/>
</dbReference>
<dbReference type="Proteomes" id="UP000188533">
    <property type="component" value="Unassembled WGS sequence"/>
</dbReference>
<reference evidence="4 5" key="2">
    <citation type="submission" date="2017-02" db="EMBL/GenBank/DDBJ databases">
        <title>A genome survey and senescence transcriptome analysis in Lentinula edodes.</title>
        <authorList>
            <person name="Sakamoto Y."/>
            <person name="Nakade K."/>
            <person name="Sato S."/>
            <person name="Yoshida Y."/>
            <person name="Miyazaki K."/>
            <person name="Natsume S."/>
            <person name="Konno N."/>
        </authorList>
    </citation>
    <scope>NUCLEOTIDE SEQUENCE [LARGE SCALE GENOMIC DNA]</scope>
    <source>
        <strain evidence="4 5">NBRC 111202</strain>
    </source>
</reference>
<keyword evidence="5" id="KW-1185">Reference proteome</keyword>
<comment type="similarity">
    <text evidence="1">Belongs to the DNA photolyase class-1 family.</text>
</comment>
<dbReference type="InterPro" id="IPR014133">
    <property type="entry name" value="Cry_DASH"/>
</dbReference>
<proteinExistence type="inferred from homology"/>
<sequence length="816" mass="91636">MEDVVGQILKQKEFQGKVGAVWMTKDWAREEVDEELRIERAVKKEGDGKIEWKVWDGEEMLLNDNDFSTSDPAQVPDVFTSFRKSFEPLRDNIRVPHCSTHSNLPPIPPKVPTQAAPFTIPTSLDDFISSLQKPVQDCGLGPPVLKPQGASTAHPFIGGSLSTYKDTRNGLLGEDFSTKLSAYLALGCVTARQVNAYMVAFEDGKDLPDFGIRLNTEVDLANAEGFGKGENKGTSAVRFELLWRDYMRLCMRKFGDGLFSIEGFKERSNDTSYHWSNLSSPETRCTFDRFIRGETGTGLIDASMRELALTGYTSNRTRQNCASFLAKWLGIDWRLGAEWYECMLIDHDVANNWGNWAYVAGVGNDPRGRDASGGGGGTEGRKFNPVKQAWDYDRNGDYVKAWIAEFEARFSDLKAEIWNESLLESWKEVLAELETETERIASLGSKVIPKVSYEELCAGLSEDTIANVKQTGVILVTGAVQREEALKWKESIRQYINVNRKLVRGFPSDNPQIYELYNSEAQTLARTHPNILNTQRVLLSLWHTSDPNTEISLANPISYFDRLRIRTPGDATFTLGPHVDGGSIERWEDPQFRSCWRKILQGNASWREHDPFDASPRVGAKQDLYNAANQCSVFRPWQGWTSMSTTRQNEGTLRVLPMLSLATAVEDWEIDLSNPLFPGSGMGKGQELNEITHPHLQLYKTMVAIPKVEPGDQIYWHCDVVHAVEQQHKGTTDSSVMYIPAVPLTMYNAGYLRDQRIHFEQGLPAPDFPGGEGESHFVGRAGKETIPTSFGRQAYGFDPFDDTSEFIKKVNSRVAA</sequence>
<dbReference type="PANTHER" id="PTHR30613">
    <property type="entry name" value="UNCHARACTERIZED PROTEIN YBIU-RELATED"/>
    <property type="match status" value="1"/>
</dbReference>
<keyword evidence="2" id="KW-0274">FAD</keyword>
<dbReference type="InterPro" id="IPR027443">
    <property type="entry name" value="IPNS-like_sf"/>
</dbReference>
<feature type="site" description="Electron transfer via tryptophanyl radical" evidence="3">
    <location>
        <position position="356"/>
    </location>
</feature>